<dbReference type="PANTHER" id="PTHR45743">
    <property type="entry name" value="POTASSIUM CHANNEL AKT1"/>
    <property type="match status" value="1"/>
</dbReference>
<keyword evidence="10 14" id="KW-0406">Ion transport</keyword>
<feature type="repeat" description="ANK" evidence="13">
    <location>
        <begin position="602"/>
        <end position="634"/>
    </location>
</feature>
<dbReference type="PROSITE" id="PS50088">
    <property type="entry name" value="ANK_REPEAT"/>
    <property type="match status" value="1"/>
</dbReference>
<dbReference type="SMART" id="SM00248">
    <property type="entry name" value="ANK"/>
    <property type="match status" value="2"/>
</dbReference>
<evidence type="ECO:0000256" key="10">
    <source>
        <dbReference type="ARBA" id="ARBA00023065"/>
    </source>
</evidence>
<feature type="transmembrane region" description="Helical" evidence="14">
    <location>
        <begin position="65"/>
        <end position="84"/>
    </location>
</feature>
<proteinExistence type="inferred from homology"/>
<evidence type="ECO:0000256" key="2">
    <source>
        <dbReference type="ARBA" id="ARBA00007929"/>
    </source>
</evidence>
<organism evidence="18 19">
    <name type="scientific">Morus notabilis</name>
    <dbReference type="NCBI Taxonomy" id="981085"/>
    <lineage>
        <taxon>Eukaryota</taxon>
        <taxon>Viridiplantae</taxon>
        <taxon>Streptophyta</taxon>
        <taxon>Embryophyta</taxon>
        <taxon>Tracheophyta</taxon>
        <taxon>Spermatophyta</taxon>
        <taxon>Magnoliopsida</taxon>
        <taxon>eudicotyledons</taxon>
        <taxon>Gunneridae</taxon>
        <taxon>Pentapetalae</taxon>
        <taxon>rosids</taxon>
        <taxon>fabids</taxon>
        <taxon>Rosales</taxon>
        <taxon>Moraceae</taxon>
        <taxon>Moreae</taxon>
        <taxon>Morus</taxon>
    </lineage>
</organism>
<dbReference type="InterPro" id="IPR000595">
    <property type="entry name" value="cNMP-bd_dom"/>
</dbReference>
<evidence type="ECO:0000313" key="19">
    <source>
        <dbReference type="Proteomes" id="UP000030645"/>
    </source>
</evidence>
<dbReference type="Pfam" id="PF11834">
    <property type="entry name" value="KHA"/>
    <property type="match status" value="1"/>
</dbReference>
<dbReference type="FunFam" id="1.10.287.70:FF:000123">
    <property type="entry name" value="Potassium channel KAT3"/>
    <property type="match status" value="1"/>
</dbReference>
<dbReference type="AlphaFoldDB" id="W9S6S8"/>
<feature type="compositionally biased region" description="Low complexity" evidence="15">
    <location>
        <begin position="693"/>
        <end position="702"/>
    </location>
</feature>
<dbReference type="Gene3D" id="1.10.287.70">
    <property type="match status" value="1"/>
</dbReference>
<evidence type="ECO:0000256" key="5">
    <source>
        <dbReference type="ARBA" id="ARBA00022692"/>
    </source>
</evidence>
<dbReference type="Gene3D" id="2.60.120.10">
    <property type="entry name" value="Jelly Rolls"/>
    <property type="match status" value="1"/>
</dbReference>
<evidence type="ECO:0000256" key="15">
    <source>
        <dbReference type="SAM" id="MobiDB-lite"/>
    </source>
</evidence>
<dbReference type="SMART" id="SM00100">
    <property type="entry name" value="cNMP"/>
    <property type="match status" value="1"/>
</dbReference>
<comment type="function">
    <text evidence="14">Potassium channel.</text>
</comment>
<dbReference type="Pfam" id="PF00027">
    <property type="entry name" value="cNMP_binding"/>
    <property type="match status" value="1"/>
</dbReference>
<name>W9S6S8_9ROSA</name>
<dbReference type="SUPFAM" id="SSF48403">
    <property type="entry name" value="Ankyrin repeat"/>
    <property type="match status" value="1"/>
</dbReference>
<dbReference type="SUPFAM" id="SSF51206">
    <property type="entry name" value="cAMP-binding domain-like"/>
    <property type="match status" value="1"/>
</dbReference>
<comment type="domain">
    <text evidence="14">The segment S4 is probably the voltage-sensor and is characterized by a series of positively charged amino acids. The pore-forming region H5 is enclosed by the transmembrane segments S5 and S6 in the Shaker-type (1P/6TM) and contains the GYGD signature motif which seems to be involved in potassium selectivity.</text>
</comment>
<dbReference type="InterPro" id="IPR045319">
    <property type="entry name" value="KAT/AKT"/>
</dbReference>
<dbReference type="eggNOG" id="KOG0498">
    <property type="taxonomic scope" value="Eukaryota"/>
</dbReference>
<feature type="transmembrane region" description="Helical" evidence="14">
    <location>
        <begin position="201"/>
        <end position="220"/>
    </location>
</feature>
<feature type="domain" description="Cyclic nucleotide-binding" evidence="16">
    <location>
        <begin position="377"/>
        <end position="496"/>
    </location>
</feature>
<dbReference type="GO" id="GO:0005249">
    <property type="term" value="F:voltage-gated potassium channel activity"/>
    <property type="evidence" value="ECO:0007669"/>
    <property type="project" value="UniProtKB-UniRule"/>
</dbReference>
<dbReference type="InterPro" id="IPR003938">
    <property type="entry name" value="K_chnl_volt-dep_EAG/ELK/ERG"/>
</dbReference>
<dbReference type="PRINTS" id="PR01463">
    <property type="entry name" value="EAGCHANLFMLY"/>
</dbReference>
<dbReference type="Gene3D" id="1.25.40.20">
    <property type="entry name" value="Ankyrin repeat-containing domain"/>
    <property type="match status" value="1"/>
</dbReference>
<gene>
    <name evidence="18" type="ORF">L484_021675</name>
</gene>
<keyword evidence="3 14" id="KW-0813">Transport</keyword>
<dbReference type="InterPro" id="IPR005821">
    <property type="entry name" value="Ion_trans_dom"/>
</dbReference>
<keyword evidence="7 14" id="KW-0851">Voltage-gated channel</keyword>
<comment type="caution">
    <text evidence="14">Lacks conserved residue(s) required for the propagation of feature annotation.</text>
</comment>
<protein>
    <recommendedName>
        <fullName evidence="14">Potassium channel</fullName>
    </recommendedName>
</protein>
<keyword evidence="6 14" id="KW-0631">Potassium channel</keyword>
<dbReference type="OrthoDB" id="426293at2759"/>
<evidence type="ECO:0000256" key="12">
    <source>
        <dbReference type="ARBA" id="ARBA00023303"/>
    </source>
</evidence>
<evidence type="ECO:0000256" key="4">
    <source>
        <dbReference type="ARBA" id="ARBA00022538"/>
    </source>
</evidence>
<dbReference type="PROSITE" id="PS51490">
    <property type="entry name" value="KHA"/>
    <property type="match status" value="1"/>
</dbReference>
<dbReference type="KEGG" id="mnt:21404525"/>
<dbReference type="InterPro" id="IPR002110">
    <property type="entry name" value="Ankyrin_rpt"/>
</dbReference>
<evidence type="ECO:0000256" key="8">
    <source>
        <dbReference type="ARBA" id="ARBA00022958"/>
    </source>
</evidence>
<evidence type="ECO:0000256" key="3">
    <source>
        <dbReference type="ARBA" id="ARBA00022448"/>
    </source>
</evidence>
<dbReference type="InterPro" id="IPR014710">
    <property type="entry name" value="RmlC-like_jellyroll"/>
</dbReference>
<comment type="subcellular location">
    <subcellularLocation>
        <location evidence="1 14">Membrane</location>
        <topology evidence="1 14">Multi-pass membrane protein</topology>
    </subcellularLocation>
</comment>
<keyword evidence="4 14" id="KW-0633">Potassium transport</keyword>
<dbReference type="PROSITE" id="PS50042">
    <property type="entry name" value="CNMP_BINDING_3"/>
    <property type="match status" value="1"/>
</dbReference>
<dbReference type="PANTHER" id="PTHR45743:SF6">
    <property type="entry name" value="POTASSIUM CHANNEL KAT2"/>
    <property type="match status" value="1"/>
</dbReference>
<dbReference type="PROSITE" id="PS50297">
    <property type="entry name" value="ANK_REP_REGION"/>
    <property type="match status" value="1"/>
</dbReference>
<evidence type="ECO:0000256" key="7">
    <source>
        <dbReference type="ARBA" id="ARBA00022882"/>
    </source>
</evidence>
<keyword evidence="8 14" id="KW-0630">Potassium</keyword>
<dbReference type="EMBL" id="KE346191">
    <property type="protein sequence ID" value="EXC29367.1"/>
    <property type="molecule type" value="Genomic_DNA"/>
</dbReference>
<keyword evidence="12 14" id="KW-0407">Ion channel</keyword>
<evidence type="ECO:0000259" key="16">
    <source>
        <dbReference type="PROSITE" id="PS50042"/>
    </source>
</evidence>
<evidence type="ECO:0000256" key="1">
    <source>
        <dbReference type="ARBA" id="ARBA00004141"/>
    </source>
</evidence>
<evidence type="ECO:0000256" key="6">
    <source>
        <dbReference type="ARBA" id="ARBA00022826"/>
    </source>
</evidence>
<dbReference type="GO" id="GO:0034702">
    <property type="term" value="C:monoatomic ion channel complex"/>
    <property type="evidence" value="ECO:0007669"/>
    <property type="project" value="UniProtKB-KW"/>
</dbReference>
<keyword evidence="11 14" id="KW-0472">Membrane</keyword>
<evidence type="ECO:0000256" key="11">
    <source>
        <dbReference type="ARBA" id="ARBA00023136"/>
    </source>
</evidence>
<feature type="region of interest" description="Disordered" evidence="15">
    <location>
        <begin position="684"/>
        <end position="709"/>
    </location>
</feature>
<sequence>MSLSCTRNFFRRFCIEEFGMGSLAHSSFLSSDLLPSLGARINQTTKLRKYIISPFNARYRAWEMFLVLLVIYSAWICPFEFAFLPYKQDALFIIDNIVNGFFAIDIFLTFFVAYLDSHSYLLVDDPKRIAIRYISTWFIFDVCSTAPFQSISLLFTNHSGELGFKLLNMLRLWRLRRVSSLFSRLEKDLRFNYFWTRCTKLVSVTLFAVHCAGCIIYLIADRYPDPTRTWIGAVNPNFKEDSLWNRYVATMYWSITTLTTTGYGDLHAENPREMLFCIFYMLFNLGLTSYIIGNMTNLVVHWTSRTRNFRDTIRAASEFATRNHLPPQIQDQMLSHLCLRFKTEGLKQQETLNGLPKAIRSSIAYHLFFPVVQKVYLFQGVSQDFLFQLVSEMEAEYFPPREDVILQNEAPSDLYILVSGSVDFISKINGHDQVLGKALAGDAFGEIGALCYRPQPFTVRTTELSQILRLNITPLMNTIQANTEDGHIVINNFFLKMKGQESLEFEHPHAGPGLVLNEWPDGGQTEGCCSYTGCRDNSCENTLLQETKIHFQGPKAMGKGENTLMRETKMDIQGPKAMGKSDTGNSQAPTRPALHMNSMTREGQRALNAAVSRGHLEVVKNLLGGGPNVNKSDTRGRTLRGLAEQQGNKSICDLLLSYENRRKPDKHKIEYIGPEAGESNGFFHSHLKGEPNSSHLSTSSSSGDPKEIQPTRKRVTIHMQFYNRSAHLQHGKLIILPDSIDELLKIAGEKFGSNKPRKIINAENAEIDDISVIRDGDHLFFLDYNYDKIDVDGT</sequence>
<feature type="transmembrane region" description="Helical" evidence="14">
    <location>
        <begin position="90"/>
        <end position="115"/>
    </location>
</feature>
<dbReference type="SUPFAM" id="SSF81324">
    <property type="entry name" value="Voltage-gated potassium channels"/>
    <property type="match status" value="1"/>
</dbReference>
<accession>W9S6S8</accession>
<dbReference type="Pfam" id="PF00023">
    <property type="entry name" value="Ank"/>
    <property type="match status" value="1"/>
</dbReference>
<dbReference type="InterPro" id="IPR036770">
    <property type="entry name" value="Ankyrin_rpt-contain_sf"/>
</dbReference>
<comment type="domain">
    <text evidence="14">The KHA domain (rich in hydrophobic and acidic residues) present in the C-terminal part is likely to be important for tetramerization.</text>
</comment>
<feature type="domain" description="KHA" evidence="17">
    <location>
        <begin position="714"/>
        <end position="794"/>
    </location>
</feature>
<dbReference type="CDD" id="cd00038">
    <property type="entry name" value="CAP_ED"/>
    <property type="match status" value="1"/>
</dbReference>
<comment type="similarity">
    <text evidence="2 14">Belongs to the potassium channel family. Plant (TC 1.A.1.4) subfamily.</text>
</comment>
<keyword evidence="19" id="KW-1185">Reference proteome</keyword>
<evidence type="ECO:0000313" key="18">
    <source>
        <dbReference type="EMBL" id="EXC29367.1"/>
    </source>
</evidence>
<dbReference type="InterPro" id="IPR018490">
    <property type="entry name" value="cNMP-bd_dom_sf"/>
</dbReference>
<keyword evidence="5 14" id="KW-0812">Transmembrane</keyword>
<reference evidence="19" key="1">
    <citation type="submission" date="2013-01" db="EMBL/GenBank/DDBJ databases">
        <title>Draft Genome Sequence of a Mulberry Tree, Morus notabilis C.K. Schneid.</title>
        <authorList>
            <person name="He N."/>
            <person name="Zhao S."/>
        </authorList>
    </citation>
    <scope>NUCLEOTIDE SEQUENCE</scope>
</reference>
<evidence type="ECO:0000259" key="17">
    <source>
        <dbReference type="PROSITE" id="PS51490"/>
    </source>
</evidence>
<dbReference type="Pfam" id="PF00520">
    <property type="entry name" value="Ion_trans"/>
    <property type="match status" value="1"/>
</dbReference>
<evidence type="ECO:0000256" key="9">
    <source>
        <dbReference type="ARBA" id="ARBA00022989"/>
    </source>
</evidence>
<keyword evidence="13" id="KW-0040">ANK repeat</keyword>
<evidence type="ECO:0000256" key="14">
    <source>
        <dbReference type="RuleBase" id="RU369015"/>
    </source>
</evidence>
<dbReference type="InterPro" id="IPR021789">
    <property type="entry name" value="KHA_dom"/>
</dbReference>
<dbReference type="FunFam" id="2.60.120.10:FF:000074">
    <property type="entry name" value="Potassium channel KAT2"/>
    <property type="match status" value="1"/>
</dbReference>
<comment type="subunit">
    <text evidence="14">The potassium channel is composed of a homo- or heterotetrameric complex of pore-forming subunits.</text>
</comment>
<dbReference type="Proteomes" id="UP000030645">
    <property type="component" value="Unassembled WGS sequence"/>
</dbReference>
<keyword evidence="9 14" id="KW-1133">Transmembrane helix</keyword>
<evidence type="ECO:0000256" key="13">
    <source>
        <dbReference type="PROSITE-ProRule" id="PRU00023"/>
    </source>
</evidence>
<feature type="transmembrane region" description="Helical" evidence="14">
    <location>
        <begin position="274"/>
        <end position="293"/>
    </location>
</feature>